<evidence type="ECO:0000256" key="1">
    <source>
        <dbReference type="ARBA" id="ARBA00022614"/>
    </source>
</evidence>
<feature type="signal peptide" evidence="5">
    <location>
        <begin position="1"/>
        <end position="29"/>
    </location>
</feature>
<feature type="domain" description="Ig-like" evidence="6">
    <location>
        <begin position="298"/>
        <end position="430"/>
    </location>
</feature>
<keyword evidence="4" id="KW-0472">Membrane</keyword>
<dbReference type="SUPFAM" id="SSF52058">
    <property type="entry name" value="L domain-like"/>
    <property type="match status" value="1"/>
</dbReference>
<dbReference type="Proteomes" id="UP000230066">
    <property type="component" value="Unassembled WGS sequence"/>
</dbReference>
<dbReference type="InterPro" id="IPR032675">
    <property type="entry name" value="LRR_dom_sf"/>
</dbReference>
<keyword evidence="8" id="KW-1185">Reference proteome</keyword>
<protein>
    <submittedName>
        <fullName evidence="7">Immunoglobulin superfamily member 10</fullName>
    </submittedName>
</protein>
<evidence type="ECO:0000259" key="6">
    <source>
        <dbReference type="PROSITE" id="PS50835"/>
    </source>
</evidence>
<evidence type="ECO:0000313" key="8">
    <source>
        <dbReference type="Proteomes" id="UP000230066"/>
    </source>
</evidence>
<name>A0A4E0RLI5_FASHE</name>
<dbReference type="InterPro" id="IPR050541">
    <property type="entry name" value="LRR_TM_domain-containing"/>
</dbReference>
<dbReference type="PROSITE" id="PS51450">
    <property type="entry name" value="LRR"/>
    <property type="match status" value="1"/>
</dbReference>
<dbReference type="EMBL" id="JXXN02000185">
    <property type="protein sequence ID" value="THD28303.1"/>
    <property type="molecule type" value="Genomic_DNA"/>
</dbReference>
<evidence type="ECO:0000256" key="3">
    <source>
        <dbReference type="ARBA" id="ARBA00022737"/>
    </source>
</evidence>
<dbReference type="PROSITE" id="PS50835">
    <property type="entry name" value="IG_LIKE"/>
    <property type="match status" value="1"/>
</dbReference>
<feature type="chain" id="PRO_5020026238" evidence="5">
    <location>
        <begin position="30"/>
        <end position="762"/>
    </location>
</feature>
<gene>
    <name evidence="7" type="ORF">D915_000869</name>
</gene>
<dbReference type="AlphaFoldDB" id="A0A4E0RLI5"/>
<dbReference type="Pfam" id="PF13855">
    <property type="entry name" value="LRR_8"/>
    <property type="match status" value="1"/>
</dbReference>
<dbReference type="SMART" id="SM00082">
    <property type="entry name" value="LRRCT"/>
    <property type="match status" value="1"/>
</dbReference>
<keyword evidence="2 5" id="KW-0732">Signal</keyword>
<dbReference type="InterPro" id="IPR001611">
    <property type="entry name" value="Leu-rich_rpt"/>
</dbReference>
<reference evidence="7" key="1">
    <citation type="submission" date="2019-03" db="EMBL/GenBank/DDBJ databases">
        <title>Improved annotation for the trematode Fasciola hepatica.</title>
        <authorList>
            <person name="Choi Y.-J."/>
            <person name="Martin J."/>
            <person name="Mitreva M."/>
        </authorList>
    </citation>
    <scope>NUCLEOTIDE SEQUENCE [LARGE SCALE GENOMIC DNA]</scope>
</reference>
<organism evidence="7 8">
    <name type="scientific">Fasciola hepatica</name>
    <name type="common">Liver fluke</name>
    <dbReference type="NCBI Taxonomy" id="6192"/>
    <lineage>
        <taxon>Eukaryota</taxon>
        <taxon>Metazoa</taxon>
        <taxon>Spiralia</taxon>
        <taxon>Lophotrochozoa</taxon>
        <taxon>Platyhelminthes</taxon>
        <taxon>Trematoda</taxon>
        <taxon>Digenea</taxon>
        <taxon>Plagiorchiida</taxon>
        <taxon>Echinostomata</taxon>
        <taxon>Echinostomatoidea</taxon>
        <taxon>Fasciolidae</taxon>
        <taxon>Fasciola</taxon>
    </lineage>
</organism>
<dbReference type="InterPro" id="IPR007110">
    <property type="entry name" value="Ig-like_dom"/>
</dbReference>
<evidence type="ECO:0000256" key="2">
    <source>
        <dbReference type="ARBA" id="ARBA00022729"/>
    </source>
</evidence>
<dbReference type="PANTHER" id="PTHR24369:SF210">
    <property type="entry name" value="CHAOPTIN-RELATED"/>
    <property type="match status" value="1"/>
</dbReference>
<accession>A0A4E0RLI5</accession>
<sequence length="762" mass="84350">MPVSVRGGIQSIITWFVLFFDQFSPFVNAISSNELCLSKMCSGCMAGSLSCQEGGLTGLPDELAKDIQSMILIGHRFEGSALARHNFTSYPHQTKVLQRITLRNCGIERIQPGSFEPIQSLKQLDLSQNQINFIEAGTFAGLRLDYLRLDENHRLHLAPGAFNDASIVSLSMNQCGIESITYEDLAPLLRHHVLTTLHLSGNRLVTLENRMEPVFLELQSLSLDQNPFYCDCRLSWLAEVLQRRQIRRKSRALKQDSIMGPDAPLDSDLPRPTCRAPDRLAGRPLETLTTEDFFCGLPQLKNLEVFIEEYKEAGENQKLVNSVSQPLAVTLRCQVSGSPEMKLAWYRRSIFSPTVTSQLEFYNELDHLSKLLSSRAVSSDVAEIRLIQPSPSISSKHDPISSKSQSSALEQLVCMATDTSGNISAEVRLQWPPLSFRGQKSLGGMPKHETGGERTLISTSEAQTRKDRVDDWKKKQELDAEIRSNWYILTGEDPSGFWLQKQFSALQMIGAVVGTFTFTLLLFVIGCCLLKARCLHRNCLRSKILLQHASSYQHSSPVSKYSSPPLYSATGGQSQASGINPTTINSTGLNSNLNHAISMAQVSYQIPSINVLTSNGTVPNELKRLPHTATYEPVTTADQPVHNTYSDTQTYDLPQFPISMNPPNAPLPAVPSTSLPVSVNKTMDSRAPYFVPTLTCNQSGHPSSSMFVTNVDTMPNGLSFAATLGRLQQSVSPLQGHFSYGQPKQLLVDQNVQFQGLKQQSP</sequence>
<keyword evidence="4" id="KW-1133">Transmembrane helix</keyword>
<evidence type="ECO:0000313" key="7">
    <source>
        <dbReference type="EMBL" id="THD28303.1"/>
    </source>
</evidence>
<dbReference type="Gene3D" id="3.80.10.10">
    <property type="entry name" value="Ribonuclease Inhibitor"/>
    <property type="match status" value="2"/>
</dbReference>
<keyword evidence="1" id="KW-0433">Leucine-rich repeat</keyword>
<dbReference type="GO" id="GO:0005886">
    <property type="term" value="C:plasma membrane"/>
    <property type="evidence" value="ECO:0007669"/>
    <property type="project" value="TreeGrafter"/>
</dbReference>
<keyword evidence="4" id="KW-0812">Transmembrane</keyword>
<evidence type="ECO:0000256" key="5">
    <source>
        <dbReference type="SAM" id="SignalP"/>
    </source>
</evidence>
<feature type="transmembrane region" description="Helical" evidence="4">
    <location>
        <begin position="508"/>
        <end position="530"/>
    </location>
</feature>
<proteinExistence type="predicted"/>
<dbReference type="InterPro" id="IPR000483">
    <property type="entry name" value="Cys-rich_flank_reg_C"/>
</dbReference>
<keyword evidence="3" id="KW-0677">Repeat</keyword>
<evidence type="ECO:0000256" key="4">
    <source>
        <dbReference type="SAM" id="Phobius"/>
    </source>
</evidence>
<dbReference type="PANTHER" id="PTHR24369">
    <property type="entry name" value="ANTIGEN BSP, PUTATIVE-RELATED"/>
    <property type="match status" value="1"/>
</dbReference>
<comment type="caution">
    <text evidence="7">The sequence shown here is derived from an EMBL/GenBank/DDBJ whole genome shotgun (WGS) entry which is preliminary data.</text>
</comment>